<dbReference type="SUPFAM" id="SSF82693">
    <property type="entry name" value="Multidrug efflux transporter AcrB pore domain, PN1, PN2, PC1 and PC2 subdomains"/>
    <property type="match status" value="2"/>
</dbReference>
<keyword evidence="6 9" id="KW-1133">Transmembrane helix</keyword>
<dbReference type="AlphaFoldDB" id="A0A509ENC7"/>
<dbReference type="Proteomes" id="UP000410984">
    <property type="component" value="Unassembled WGS sequence"/>
</dbReference>
<evidence type="ECO:0000256" key="2">
    <source>
        <dbReference type="ARBA" id="ARBA00010942"/>
    </source>
</evidence>
<dbReference type="NCBIfam" id="TIGR00914">
    <property type="entry name" value="2A0601"/>
    <property type="match status" value="1"/>
</dbReference>
<reference evidence="10 11" key="1">
    <citation type="submission" date="2019-06" db="EMBL/GenBank/DDBJ databases">
        <authorList>
            <person name="Rodrigo-Torres L."/>
            <person name="Arahal R. D."/>
            <person name="Lucena T."/>
        </authorList>
    </citation>
    <scope>NUCLEOTIDE SEQUENCE [LARGE SCALE GENOMIC DNA]</scope>
    <source>
        <strain evidence="10 11">SB0023/3</strain>
    </source>
</reference>
<feature type="transmembrane region" description="Helical" evidence="9">
    <location>
        <begin position="476"/>
        <end position="495"/>
    </location>
</feature>
<keyword evidence="7 9" id="KW-0472">Membrane</keyword>
<dbReference type="PANTHER" id="PTHR32063:SF24">
    <property type="entry name" value="CATION EFFLUX SYSTEM (ACRB_ACRD_ACRF FAMILY)"/>
    <property type="match status" value="1"/>
</dbReference>
<evidence type="ECO:0000256" key="3">
    <source>
        <dbReference type="ARBA" id="ARBA00022448"/>
    </source>
</evidence>
<sequence length="1086" mass="116467">MISRILDFSVHQRWLVLLLSLLAAGFGGYALTKLPIDAVPDITNNQVQINTVAPSLSPIDIEKQVTYPVETALAGIKGLEYTRSLSRNGFSQVTAVFAEKLDIYFARQQVAERLSQVKQDLPPDAEPRMGPISTGLGEIYMWSIHYAKPDERTVSPAGKPGWQPDGSYLTPEGQRLRTELERAAYLRTVQDWIIRPQIKTVPGVAGVDGIGGFEKQYHVQPDPTKLTALDLSFSDVARALEANNANQGARYLEDNGEGYVVRAAGRLESMGEIENVLVTTRGGVPVRIKDIAEVRIGRDLRTGSASEDGQEVVVGTALMLIGENSRTVAAAVDAKMTEIRKSLPPGVEVQTVLNRTLLVEATIRTVAKNLAEGAALVIVILFLLLGNIRAAIITALVIPVAMLMTMTGMVEAKISANLMSLGALDFGLIVDGAVIITENALRHLAEKQHGLGRTLDTEERLATVRASAEEMIKPSLYGQAIIILVYVPLLTFTGVEGKMFEPMALTVIIALAAAFVLSLTFVPALIAIVITGRVTEKDNVIIRALKWAYRPVLAGAVRAPMVFIVAALLLLAGAGLLFTRLGAEFIPTLDEKSIAMNALRIPSTSLSQSQAMQLKIEQAIRRFPQVAYVFSKTGTAEVASDPMPQNSSDTFVILKPQEEWPDPDLSKAELQEKIEKAVGALAGNVFEFSQPIQLRFNELLAGARGDLAVKVFGEEFGPMTKAADQIAEILRGIDGAEDVKVEQTAGLPFLEIKINKAEAARLGLSTGAVQEVIGAAIGGKDAGLVFEGDRRFPIVVRLSDKVRENREALENIPVPLPPGPNGRAASVLLKQVASFSVAEGPNQVSRENGRRRVVVTANVRGRDIGSLVAEAQAKVASQVRLPSGYDVTWGGQFENLASARKRLMIVVPVCFALIFLLLYSALGSPRDALLVFSAVPLALTGGIAALWLRGMPFSVPAAVGFIALSGVAVLNGLVMLTFIKQLVAEGRPRREAILEGAMTRLRPVAMTALVASLGFVPMALATETGAEVQRPLATVVIGGLISATLLTLVVLPALYARFGGEEVARSPRRAEEASAGARARLRQAAE</sequence>
<dbReference type="Gene3D" id="3.30.70.1430">
    <property type="entry name" value="Multidrug efflux transporter AcrB pore domain"/>
    <property type="match status" value="2"/>
</dbReference>
<dbReference type="Gene3D" id="3.30.70.1320">
    <property type="entry name" value="Multidrug efflux transporter AcrB pore domain like"/>
    <property type="match status" value="2"/>
</dbReference>
<dbReference type="GO" id="GO:0005886">
    <property type="term" value="C:plasma membrane"/>
    <property type="evidence" value="ECO:0007669"/>
    <property type="project" value="UniProtKB-SubCell"/>
</dbReference>
<dbReference type="Gene3D" id="3.30.2090.10">
    <property type="entry name" value="Multidrug efflux transporter AcrB TolC docking domain, DN and DC subdomains"/>
    <property type="match status" value="2"/>
</dbReference>
<evidence type="ECO:0000256" key="5">
    <source>
        <dbReference type="ARBA" id="ARBA00022692"/>
    </source>
</evidence>
<dbReference type="SUPFAM" id="SSF82866">
    <property type="entry name" value="Multidrug efflux transporter AcrB transmembrane domain"/>
    <property type="match status" value="2"/>
</dbReference>
<feature type="transmembrane region" description="Helical" evidence="9">
    <location>
        <begin position="552"/>
        <end position="578"/>
    </location>
</feature>
<comment type="subcellular location">
    <subcellularLocation>
        <location evidence="1">Cell membrane</location>
        <topology evidence="1">Multi-pass membrane protein</topology>
    </subcellularLocation>
</comment>
<feature type="transmembrane region" description="Helical" evidence="9">
    <location>
        <begin position="507"/>
        <end position="531"/>
    </location>
</feature>
<keyword evidence="11" id="KW-1185">Reference proteome</keyword>
<dbReference type="Gene3D" id="1.20.1640.10">
    <property type="entry name" value="Multidrug efflux transporter AcrB transmembrane domain"/>
    <property type="match status" value="3"/>
</dbReference>
<evidence type="ECO:0000256" key="1">
    <source>
        <dbReference type="ARBA" id="ARBA00004651"/>
    </source>
</evidence>
<feature type="transmembrane region" description="Helical" evidence="9">
    <location>
        <begin position="1000"/>
        <end position="1020"/>
    </location>
</feature>
<feature type="transmembrane region" description="Helical" evidence="9">
    <location>
        <begin position="929"/>
        <end position="948"/>
    </location>
</feature>
<evidence type="ECO:0000256" key="4">
    <source>
        <dbReference type="ARBA" id="ARBA00022475"/>
    </source>
</evidence>
<evidence type="ECO:0000313" key="11">
    <source>
        <dbReference type="Proteomes" id="UP000410984"/>
    </source>
</evidence>
<feature type="transmembrane region" description="Helical" evidence="9">
    <location>
        <begin position="954"/>
        <end position="979"/>
    </location>
</feature>
<feature type="transmembrane region" description="Helical" evidence="9">
    <location>
        <begin position="903"/>
        <end position="922"/>
    </location>
</feature>
<keyword evidence="5 9" id="KW-0812">Transmembrane</keyword>
<evidence type="ECO:0000256" key="9">
    <source>
        <dbReference type="SAM" id="Phobius"/>
    </source>
</evidence>
<dbReference type="EMBL" id="CABFPH010000173">
    <property type="protein sequence ID" value="VUD74915.1"/>
    <property type="molecule type" value="Genomic_DNA"/>
</dbReference>
<protein>
    <submittedName>
        <fullName evidence="10">Nickel and cobalt resistance protein CnrA</fullName>
    </submittedName>
</protein>
<dbReference type="Gene3D" id="3.30.70.1440">
    <property type="entry name" value="Multidrug efflux transporter AcrB pore domain"/>
    <property type="match status" value="1"/>
</dbReference>
<dbReference type="OrthoDB" id="9758757at2"/>
<accession>A0A509ENC7</accession>
<dbReference type="PRINTS" id="PR00702">
    <property type="entry name" value="ACRIFLAVINRP"/>
</dbReference>
<comment type="similarity">
    <text evidence="2">Belongs to the resistance-nodulation-cell division (RND) (TC 2.A.6) family.</text>
</comment>
<evidence type="ECO:0000313" key="10">
    <source>
        <dbReference type="EMBL" id="VUD74915.1"/>
    </source>
</evidence>
<evidence type="ECO:0000256" key="6">
    <source>
        <dbReference type="ARBA" id="ARBA00022989"/>
    </source>
</evidence>
<dbReference type="PANTHER" id="PTHR32063">
    <property type="match status" value="1"/>
</dbReference>
<evidence type="ECO:0000256" key="8">
    <source>
        <dbReference type="SAM" id="MobiDB-lite"/>
    </source>
</evidence>
<gene>
    <name evidence="10" type="primary">cnrA_4</name>
    <name evidence="10" type="ORF">MET9862_05549</name>
</gene>
<feature type="transmembrane region" description="Helical" evidence="9">
    <location>
        <begin position="1032"/>
        <end position="1056"/>
    </location>
</feature>
<dbReference type="InterPro" id="IPR001036">
    <property type="entry name" value="Acrflvin-R"/>
</dbReference>
<keyword evidence="3" id="KW-0813">Transport</keyword>
<dbReference type="InterPro" id="IPR004763">
    <property type="entry name" value="CusA-like"/>
</dbReference>
<keyword evidence="4" id="KW-1003">Cell membrane</keyword>
<dbReference type="Pfam" id="PF00873">
    <property type="entry name" value="ACR_tran"/>
    <property type="match status" value="1"/>
</dbReference>
<dbReference type="GO" id="GO:0042910">
    <property type="term" value="F:xenobiotic transmembrane transporter activity"/>
    <property type="evidence" value="ECO:0007669"/>
    <property type="project" value="TreeGrafter"/>
</dbReference>
<dbReference type="RefSeq" id="WP_012752979.1">
    <property type="nucleotide sequence ID" value="NZ_CABFPH010000173.1"/>
</dbReference>
<feature type="transmembrane region" description="Helical" evidence="9">
    <location>
        <begin position="374"/>
        <end position="403"/>
    </location>
</feature>
<name>A0A509ENC7_9HYPH</name>
<dbReference type="InterPro" id="IPR027463">
    <property type="entry name" value="AcrB_DN_DC_subdom"/>
</dbReference>
<dbReference type="GO" id="GO:0008324">
    <property type="term" value="F:monoatomic cation transmembrane transporter activity"/>
    <property type="evidence" value="ECO:0007669"/>
    <property type="project" value="InterPro"/>
</dbReference>
<dbReference type="SUPFAM" id="SSF82714">
    <property type="entry name" value="Multidrug efflux transporter AcrB TolC docking domain, DN and DC subdomains"/>
    <property type="match status" value="2"/>
</dbReference>
<organism evidence="10 11">
    <name type="scientific">Methylobacterium symbioticum</name>
    <dbReference type="NCBI Taxonomy" id="2584084"/>
    <lineage>
        <taxon>Bacteria</taxon>
        <taxon>Pseudomonadati</taxon>
        <taxon>Pseudomonadota</taxon>
        <taxon>Alphaproteobacteria</taxon>
        <taxon>Hyphomicrobiales</taxon>
        <taxon>Methylobacteriaceae</taxon>
        <taxon>Methylobacterium</taxon>
    </lineage>
</organism>
<proteinExistence type="inferred from homology"/>
<evidence type="ECO:0000256" key="7">
    <source>
        <dbReference type="ARBA" id="ARBA00023136"/>
    </source>
</evidence>
<feature type="region of interest" description="Disordered" evidence="8">
    <location>
        <begin position="1067"/>
        <end position="1086"/>
    </location>
</feature>